<evidence type="ECO:0000256" key="3">
    <source>
        <dbReference type="ARBA" id="ARBA00022741"/>
    </source>
</evidence>
<keyword evidence="3 7" id="KW-0547">Nucleotide-binding</keyword>
<feature type="active site" description="Proton acceptor" evidence="6">
    <location>
        <position position="312"/>
    </location>
</feature>
<dbReference type="PROSITE" id="PS00108">
    <property type="entry name" value="PROTEIN_KINASE_ST"/>
    <property type="match status" value="1"/>
</dbReference>
<feature type="cross-link" description="Glycyl lysine isopeptide (Lys-Gly) (interchain with G-Cter in SUMO2)" evidence="8">
    <location>
        <position position="314"/>
    </location>
</feature>
<evidence type="ECO:0000256" key="7">
    <source>
        <dbReference type="PIRSR" id="PIRSR630616-2"/>
    </source>
</evidence>
<evidence type="ECO:0000256" key="2">
    <source>
        <dbReference type="ARBA" id="ARBA00022679"/>
    </source>
</evidence>
<dbReference type="InterPro" id="IPR000719">
    <property type="entry name" value="Prot_kinase_dom"/>
</dbReference>
<feature type="binding site" evidence="7">
    <location>
        <position position="217"/>
    </location>
    <ligand>
        <name>ATP</name>
        <dbReference type="ChEBI" id="CHEBI:30616"/>
    </ligand>
</feature>
<dbReference type="Gene3D" id="1.10.510.10">
    <property type="entry name" value="Transferase(Phosphotransferase) domain 1"/>
    <property type="match status" value="1"/>
</dbReference>
<dbReference type="PROSITE" id="PS50011">
    <property type="entry name" value="PROTEIN_KINASE_DOM"/>
    <property type="match status" value="1"/>
</dbReference>
<dbReference type="InterPro" id="IPR011009">
    <property type="entry name" value="Kinase-like_dom_sf"/>
</dbReference>
<feature type="compositionally biased region" description="Polar residues" evidence="9">
    <location>
        <begin position="39"/>
        <end position="54"/>
    </location>
</feature>
<feature type="binding site" evidence="7">
    <location>
        <position position="335"/>
    </location>
    <ligand>
        <name>ATP</name>
        <dbReference type="ChEBI" id="CHEBI:30616"/>
    </ligand>
</feature>
<keyword evidence="12" id="KW-1185">Reference proteome</keyword>
<dbReference type="Pfam" id="PF00069">
    <property type="entry name" value="Pkinase"/>
    <property type="match status" value="1"/>
</dbReference>
<feature type="region of interest" description="Disordered" evidence="9">
    <location>
        <begin position="111"/>
        <end position="155"/>
    </location>
</feature>
<evidence type="ECO:0000256" key="1">
    <source>
        <dbReference type="ARBA" id="ARBA00022527"/>
    </source>
</evidence>
<accession>A0AB34JZL8</accession>
<keyword evidence="2" id="KW-0808">Transferase</keyword>
<keyword evidence="4" id="KW-0418">Kinase</keyword>
<comment type="caution">
    <text evidence="11">The sequence shown here is derived from an EMBL/GenBank/DDBJ whole genome shotgun (WGS) entry which is preliminary data.</text>
</comment>
<dbReference type="GO" id="GO:0004674">
    <property type="term" value="F:protein serine/threonine kinase activity"/>
    <property type="evidence" value="ECO:0007669"/>
    <property type="project" value="UniProtKB-KW"/>
</dbReference>
<evidence type="ECO:0000256" key="6">
    <source>
        <dbReference type="PIRSR" id="PIRSR630616-1"/>
    </source>
</evidence>
<evidence type="ECO:0000259" key="10">
    <source>
        <dbReference type="PROSITE" id="PS50011"/>
    </source>
</evidence>
<evidence type="ECO:0000313" key="12">
    <source>
        <dbReference type="Proteomes" id="UP001515480"/>
    </source>
</evidence>
<reference evidence="11 12" key="1">
    <citation type="journal article" date="2024" name="Science">
        <title>Giant polyketide synthase enzymes in the biosynthesis of giant marine polyether toxins.</title>
        <authorList>
            <person name="Fallon T.R."/>
            <person name="Shende V.V."/>
            <person name="Wierzbicki I.H."/>
            <person name="Pendleton A.L."/>
            <person name="Watervoot N.F."/>
            <person name="Auber R.P."/>
            <person name="Gonzalez D.J."/>
            <person name="Wisecaver J.H."/>
            <person name="Moore B.S."/>
        </authorList>
    </citation>
    <scope>NUCLEOTIDE SEQUENCE [LARGE SCALE GENOMIC DNA]</scope>
    <source>
        <strain evidence="11 12">12B1</strain>
    </source>
</reference>
<protein>
    <recommendedName>
        <fullName evidence="10">Protein kinase domain-containing protein</fullName>
    </recommendedName>
</protein>
<dbReference type="Proteomes" id="UP001515480">
    <property type="component" value="Unassembled WGS sequence"/>
</dbReference>
<proteinExistence type="predicted"/>
<evidence type="ECO:0000256" key="9">
    <source>
        <dbReference type="SAM" id="MobiDB-lite"/>
    </source>
</evidence>
<dbReference type="PANTHER" id="PTHR24350">
    <property type="entry name" value="SERINE/THREONINE-PROTEIN KINASE IAL-RELATED"/>
    <property type="match status" value="1"/>
</dbReference>
<evidence type="ECO:0000256" key="8">
    <source>
        <dbReference type="PIRSR" id="PIRSR630616-3"/>
    </source>
</evidence>
<gene>
    <name evidence="11" type="ORF">AB1Y20_016040</name>
</gene>
<feature type="region of interest" description="Disordered" evidence="9">
    <location>
        <begin position="23"/>
        <end position="69"/>
    </location>
</feature>
<dbReference type="SMART" id="SM00220">
    <property type="entry name" value="S_TKc"/>
    <property type="match status" value="1"/>
</dbReference>
<keyword evidence="5 7" id="KW-0067">ATP-binding</keyword>
<dbReference type="SUPFAM" id="SSF56112">
    <property type="entry name" value="Protein kinase-like (PK-like)"/>
    <property type="match status" value="1"/>
</dbReference>
<name>A0AB34JZL8_PRYPA</name>
<dbReference type="InterPro" id="IPR030616">
    <property type="entry name" value="Aur-like"/>
</dbReference>
<organism evidence="11 12">
    <name type="scientific">Prymnesium parvum</name>
    <name type="common">Toxic golden alga</name>
    <dbReference type="NCBI Taxonomy" id="97485"/>
    <lineage>
        <taxon>Eukaryota</taxon>
        <taxon>Haptista</taxon>
        <taxon>Haptophyta</taxon>
        <taxon>Prymnesiophyceae</taxon>
        <taxon>Prymnesiales</taxon>
        <taxon>Prymnesiaceae</taxon>
        <taxon>Prymnesium</taxon>
    </lineage>
</organism>
<evidence type="ECO:0000256" key="5">
    <source>
        <dbReference type="ARBA" id="ARBA00022840"/>
    </source>
</evidence>
<keyword evidence="1" id="KW-0723">Serine/threonine-protein kinase</keyword>
<evidence type="ECO:0000256" key="4">
    <source>
        <dbReference type="ARBA" id="ARBA00022777"/>
    </source>
</evidence>
<sequence length="501" mass="54479">MGCLRALSACLAPTNHLSPVVLASSSRKRLPTSNDDDGSFNTSSEASDASTVVTAHTDPGAQGKLLPPRKEASLRTTAHMPLGSSRLHGHRTDASAAHAFLRCATSVSAAAPCSARPTSRRPSLTEAAASIPSPHRLPSPKSTSRRAWPKSESPTVARVKQKCRLVERQQRQKLVTRNTGRELSEAGYDVLGPIAAGAFSTVLRARHRQSGTEVAVKTFTGHSQSGSHRELSVLRLLQRPGHESIANMLTEHESQHASHAILHYCSGGSLQRHLGKLRSKRLGLPESEAAHVAAQISSAVNYLHSRGIAHRDIKPGNVVLDSIESDGHGRWRLCDFGFAIVCGDRLIKKAVGTPTYLAPELVQGQWYVGRFVDMWAFGAMLYEMLEGRPAFIAEGIDDLKLRIRNGFHSTFSTSLTKPAKQLVLSLLVNSPMNRFSASEVMNSDWIRRWCCEHSHHTEMSAIASMHLPHPAALPGKWTEPTGRSSHHSVGNSLVDAIRVEC</sequence>
<dbReference type="InterPro" id="IPR008271">
    <property type="entry name" value="Ser/Thr_kinase_AS"/>
</dbReference>
<dbReference type="AlphaFoldDB" id="A0AB34JZL8"/>
<dbReference type="GO" id="GO:0005524">
    <property type="term" value="F:ATP binding"/>
    <property type="evidence" value="ECO:0007669"/>
    <property type="project" value="UniProtKB-KW"/>
</dbReference>
<evidence type="ECO:0000313" key="11">
    <source>
        <dbReference type="EMBL" id="KAL1527370.1"/>
    </source>
</evidence>
<feature type="domain" description="Protein kinase" evidence="10">
    <location>
        <begin position="188"/>
        <end position="446"/>
    </location>
</feature>
<dbReference type="EMBL" id="JBGBPQ010000003">
    <property type="protein sequence ID" value="KAL1527370.1"/>
    <property type="molecule type" value="Genomic_DNA"/>
</dbReference>